<dbReference type="EMBL" id="FUZF01000027">
    <property type="protein sequence ID" value="SKC08791.1"/>
    <property type="molecule type" value="Genomic_DNA"/>
</dbReference>
<keyword evidence="1" id="KW-0812">Transmembrane</keyword>
<protein>
    <submittedName>
        <fullName evidence="3">PH domain-containing protein</fullName>
    </submittedName>
</protein>
<feature type="transmembrane region" description="Helical" evidence="1">
    <location>
        <begin position="36"/>
        <end position="58"/>
    </location>
</feature>
<name>A0A1T5GKA9_9SPHI</name>
<evidence type="ECO:0000259" key="2">
    <source>
        <dbReference type="Pfam" id="PF06713"/>
    </source>
</evidence>
<dbReference type="Proteomes" id="UP000190150">
    <property type="component" value="Unassembled WGS sequence"/>
</dbReference>
<dbReference type="OrthoDB" id="1261156at2"/>
<sequence>MVFKSKISTGLLILLSTSILLAPAIMLYHRTHIWEAIILLLLSSAICLPTLLNTHYAIEENTLKIRSGIFYKKDLAIDSIRKIVETNNMISSPAASLDRLELFYNNFDSVLISPKDKAGFIRAIQAINPEVEVKYKS</sequence>
<feature type="domain" description="Uncharacterized protein YyaB-like PH" evidence="2">
    <location>
        <begin position="54"/>
        <end position="128"/>
    </location>
</feature>
<dbReference type="Pfam" id="PF06713">
    <property type="entry name" value="bPH_4"/>
    <property type="match status" value="1"/>
</dbReference>
<dbReference type="RefSeq" id="WP_079645762.1">
    <property type="nucleotide sequence ID" value="NZ_FUZF01000027.1"/>
</dbReference>
<dbReference type="InterPro" id="IPR009589">
    <property type="entry name" value="PH_YyaB-like"/>
</dbReference>
<accession>A0A1T5GKA9</accession>
<keyword evidence="4" id="KW-1185">Reference proteome</keyword>
<evidence type="ECO:0000313" key="3">
    <source>
        <dbReference type="EMBL" id="SKC08791.1"/>
    </source>
</evidence>
<organism evidence="3 4">
    <name type="scientific">Sphingobacterium nematocida</name>
    <dbReference type="NCBI Taxonomy" id="1513896"/>
    <lineage>
        <taxon>Bacteria</taxon>
        <taxon>Pseudomonadati</taxon>
        <taxon>Bacteroidota</taxon>
        <taxon>Sphingobacteriia</taxon>
        <taxon>Sphingobacteriales</taxon>
        <taxon>Sphingobacteriaceae</taxon>
        <taxon>Sphingobacterium</taxon>
    </lineage>
</organism>
<gene>
    <name evidence="3" type="ORF">SAMN05660841_04134</name>
</gene>
<reference evidence="4" key="1">
    <citation type="submission" date="2017-02" db="EMBL/GenBank/DDBJ databases">
        <authorList>
            <person name="Varghese N."/>
            <person name="Submissions S."/>
        </authorList>
    </citation>
    <scope>NUCLEOTIDE SEQUENCE [LARGE SCALE GENOMIC DNA]</scope>
    <source>
        <strain evidence="4">DSM 24091</strain>
    </source>
</reference>
<proteinExistence type="predicted"/>
<dbReference type="STRING" id="1513896.SAMN05660841_04134"/>
<dbReference type="GO" id="GO:0030153">
    <property type="term" value="P:bacteriocin immunity"/>
    <property type="evidence" value="ECO:0007669"/>
    <property type="project" value="InterPro"/>
</dbReference>
<evidence type="ECO:0000256" key="1">
    <source>
        <dbReference type="SAM" id="Phobius"/>
    </source>
</evidence>
<evidence type="ECO:0000313" key="4">
    <source>
        <dbReference type="Proteomes" id="UP000190150"/>
    </source>
</evidence>
<keyword evidence="1" id="KW-0472">Membrane</keyword>
<dbReference type="AlphaFoldDB" id="A0A1T5GKA9"/>
<keyword evidence="1" id="KW-1133">Transmembrane helix</keyword>